<dbReference type="Proteomes" id="UP000053748">
    <property type="component" value="Unassembled WGS sequence"/>
</dbReference>
<dbReference type="NCBIfam" id="TIGR01979">
    <property type="entry name" value="sufS"/>
    <property type="match status" value="1"/>
</dbReference>
<evidence type="ECO:0000256" key="2">
    <source>
        <dbReference type="ARBA" id="ARBA00010447"/>
    </source>
</evidence>
<comment type="similarity">
    <text evidence="2 10">Belongs to the class-V pyridoxal-phosphate-dependent aminotransferase family. Csd subfamily.</text>
</comment>
<dbReference type="PANTHER" id="PTHR43586:SF25">
    <property type="entry name" value="CYSTEINE DESULFURASE"/>
    <property type="match status" value="1"/>
</dbReference>
<keyword evidence="14" id="KW-1185">Reference proteome</keyword>
<keyword evidence="6 10" id="KW-0663">Pyridoxal phosphate</keyword>
<keyword evidence="5 10" id="KW-0808">Transferase</keyword>
<evidence type="ECO:0000256" key="3">
    <source>
        <dbReference type="ARBA" id="ARBA00012239"/>
    </source>
</evidence>
<dbReference type="InterPro" id="IPR016454">
    <property type="entry name" value="Cysteine_dSase"/>
</dbReference>
<dbReference type="InterPro" id="IPR000192">
    <property type="entry name" value="Aminotrans_V_dom"/>
</dbReference>
<dbReference type="Gene3D" id="3.90.1150.10">
    <property type="entry name" value="Aspartate Aminotransferase, domain 1"/>
    <property type="match status" value="1"/>
</dbReference>
<keyword evidence="7" id="KW-0456">Lyase</keyword>
<dbReference type="Pfam" id="PF00266">
    <property type="entry name" value="Aminotran_5"/>
    <property type="match status" value="1"/>
</dbReference>
<dbReference type="GO" id="GO:0030170">
    <property type="term" value="F:pyridoxal phosphate binding"/>
    <property type="evidence" value="ECO:0007669"/>
    <property type="project" value="UniProtKB-UniRule"/>
</dbReference>
<dbReference type="PANTHER" id="PTHR43586">
    <property type="entry name" value="CYSTEINE DESULFURASE"/>
    <property type="match status" value="1"/>
</dbReference>
<dbReference type="Gene3D" id="3.40.640.10">
    <property type="entry name" value="Type I PLP-dependent aspartate aminotransferase-like (Major domain)"/>
    <property type="match status" value="1"/>
</dbReference>
<dbReference type="InterPro" id="IPR015422">
    <property type="entry name" value="PyrdxlP-dep_Trfase_small"/>
</dbReference>
<dbReference type="OrthoDB" id="9808002at2"/>
<dbReference type="EC" id="2.8.1.7" evidence="3 10"/>
<evidence type="ECO:0000256" key="4">
    <source>
        <dbReference type="ARBA" id="ARBA00022490"/>
    </source>
</evidence>
<dbReference type="GO" id="GO:0031071">
    <property type="term" value="F:cysteine desulfurase activity"/>
    <property type="evidence" value="ECO:0007669"/>
    <property type="project" value="UniProtKB-UniRule"/>
</dbReference>
<evidence type="ECO:0000256" key="1">
    <source>
        <dbReference type="ARBA" id="ARBA00001933"/>
    </source>
</evidence>
<dbReference type="PROSITE" id="PS00595">
    <property type="entry name" value="AA_TRANSFER_CLASS_5"/>
    <property type="match status" value="1"/>
</dbReference>
<feature type="compositionally biased region" description="Polar residues" evidence="11">
    <location>
        <begin position="1"/>
        <end position="15"/>
    </location>
</feature>
<reference evidence="13" key="1">
    <citation type="submission" date="2017-12" db="EMBL/GenBank/DDBJ databases">
        <title>FDA dAtabase for Regulatory Grade micrObial Sequences (FDA-ARGOS): Supporting development and validation of Infectious Disease Dx tests.</title>
        <authorList>
            <person name="Hoffmann M."/>
            <person name="Allard M."/>
            <person name="Evans P."/>
            <person name="Brown E."/>
            <person name="Tallon L.J."/>
            <person name="Sadzewicz L."/>
            <person name="Sengamalay N."/>
            <person name="Ott S."/>
            <person name="Godinez A."/>
            <person name="Nagaraj S."/>
            <person name="Vavikolanu K."/>
            <person name="Aluvathingal J."/>
            <person name="Nadendla S."/>
            <person name="Hobson J."/>
            <person name="Sichtig H."/>
        </authorList>
    </citation>
    <scope>NUCLEOTIDE SEQUENCE [LARGE SCALE GENOMIC DNA]</scope>
    <source>
        <strain evidence="13">FDAARGOS_113</strain>
    </source>
</reference>
<dbReference type="GO" id="GO:0016829">
    <property type="term" value="F:lyase activity"/>
    <property type="evidence" value="ECO:0007669"/>
    <property type="project" value="UniProtKB-KW"/>
</dbReference>
<dbReference type="InterPro" id="IPR015421">
    <property type="entry name" value="PyrdxlP-dep_Trfase_major"/>
</dbReference>
<dbReference type="RefSeq" id="WP_001281792.1">
    <property type="nucleotide sequence ID" value="NZ_CAWMSS010000001.1"/>
</dbReference>
<proteinExistence type="inferred from homology"/>
<name>A0A2J9UWB6_VIBMI</name>
<gene>
    <name evidence="13" type="ORF">AL544_006940</name>
</gene>
<dbReference type="EMBL" id="LOSJ02000002">
    <property type="protein sequence ID" value="PNM55826.1"/>
    <property type="molecule type" value="Genomic_DNA"/>
</dbReference>
<comment type="function">
    <text evidence="10">Catalyzes the removal of elemental sulfur and selenium atoms from L-cysteine, L-cystine, L-selenocysteine, and L-selenocystine to produce L-alanine.</text>
</comment>
<comment type="cofactor">
    <cofactor evidence="1 9">
        <name>pyridoxal 5'-phosphate</name>
        <dbReference type="ChEBI" id="CHEBI:597326"/>
    </cofactor>
</comment>
<evidence type="ECO:0000259" key="12">
    <source>
        <dbReference type="Pfam" id="PF00266"/>
    </source>
</evidence>
<evidence type="ECO:0000313" key="13">
    <source>
        <dbReference type="EMBL" id="PNM55826.1"/>
    </source>
</evidence>
<comment type="caution">
    <text evidence="13">The sequence shown here is derived from an EMBL/GenBank/DDBJ whole genome shotgun (WGS) entry which is preliminary data.</text>
</comment>
<dbReference type="STRING" id="674.VM_07085"/>
<evidence type="ECO:0000256" key="11">
    <source>
        <dbReference type="SAM" id="MobiDB-lite"/>
    </source>
</evidence>
<organism evidence="13 14">
    <name type="scientific">Vibrio mimicus</name>
    <dbReference type="NCBI Taxonomy" id="674"/>
    <lineage>
        <taxon>Bacteria</taxon>
        <taxon>Pseudomonadati</taxon>
        <taxon>Pseudomonadota</taxon>
        <taxon>Gammaproteobacteria</taxon>
        <taxon>Vibrionales</taxon>
        <taxon>Vibrionaceae</taxon>
        <taxon>Vibrio</taxon>
    </lineage>
</organism>
<dbReference type="InterPro" id="IPR015424">
    <property type="entry name" value="PyrdxlP-dep_Trfase"/>
</dbReference>
<evidence type="ECO:0000256" key="9">
    <source>
        <dbReference type="RuleBase" id="RU004504"/>
    </source>
</evidence>
<sequence length="420" mass="45605">MSDLTGVQANSTEGTSPWRDDFPTLGVQLSGVPLVYLDSAATAQTPQVVIERMQHFYQSEYASVHRGIHQLSSTATDNMEAVRDKVQHFIGAAKREEIVFTKGATEAINLVANSFLRPILQQTTTPVEIVISELEHHANIVPWQLLAEQYPLTIKIWPVNPQGQLDLAMLEPILTEHTRLIALAHVSNVLGLRTPIEEVMALAKSRGIPVLIDGAQAVMHEPINVEELGCDFYVFSAHKLYGPTGVGVLYAQHQRLAAMSPWQGGGAMIDQVSLPNGTTYLSAPWKFEPGTPNIAGILGMGSALDYLQLIGIDNIADHEAKLMGYALKALKTVPNLRLFGSGFTRHGVIAFNLGQHHAYDVGSLLDRYGIAIRTGHHCAQPLLAALGESSVCRASIGMYSNQADIDALVKGLTRIATLLD</sequence>
<dbReference type="PIRSF" id="PIRSF005572">
    <property type="entry name" value="NifS"/>
    <property type="match status" value="1"/>
</dbReference>
<dbReference type="AlphaFoldDB" id="A0A2J9UWB6"/>
<evidence type="ECO:0000256" key="6">
    <source>
        <dbReference type="ARBA" id="ARBA00022898"/>
    </source>
</evidence>
<accession>A0A2J9UWB6</accession>
<dbReference type="CDD" id="cd06453">
    <property type="entry name" value="SufS_like"/>
    <property type="match status" value="1"/>
</dbReference>
<evidence type="ECO:0000256" key="5">
    <source>
        <dbReference type="ARBA" id="ARBA00022679"/>
    </source>
</evidence>
<dbReference type="InterPro" id="IPR020578">
    <property type="entry name" value="Aminotrans_V_PyrdxlP_BS"/>
</dbReference>
<feature type="region of interest" description="Disordered" evidence="11">
    <location>
        <begin position="1"/>
        <end position="20"/>
    </location>
</feature>
<evidence type="ECO:0000313" key="14">
    <source>
        <dbReference type="Proteomes" id="UP000053748"/>
    </source>
</evidence>
<dbReference type="GO" id="GO:0006534">
    <property type="term" value="P:cysteine metabolic process"/>
    <property type="evidence" value="ECO:0007669"/>
    <property type="project" value="UniProtKB-UniRule"/>
</dbReference>
<keyword evidence="4" id="KW-0963">Cytoplasm</keyword>
<evidence type="ECO:0000256" key="8">
    <source>
        <dbReference type="ARBA" id="ARBA00050776"/>
    </source>
</evidence>
<dbReference type="InterPro" id="IPR010970">
    <property type="entry name" value="Cys_dSase_SufS"/>
</dbReference>
<dbReference type="SUPFAM" id="SSF53383">
    <property type="entry name" value="PLP-dependent transferases"/>
    <property type="match status" value="1"/>
</dbReference>
<protein>
    <recommendedName>
        <fullName evidence="3 10">Cysteine desulfurase</fullName>
        <ecNumber evidence="3 10">2.8.1.7</ecNumber>
    </recommendedName>
</protein>
<evidence type="ECO:0000256" key="10">
    <source>
        <dbReference type="RuleBase" id="RU004506"/>
    </source>
</evidence>
<feature type="domain" description="Aminotransferase class V" evidence="12">
    <location>
        <begin position="35"/>
        <end position="408"/>
    </location>
</feature>
<comment type="catalytic activity">
    <reaction evidence="8 10">
        <text>(sulfur carrier)-H + L-cysteine = (sulfur carrier)-SH + L-alanine</text>
        <dbReference type="Rhea" id="RHEA:43892"/>
        <dbReference type="Rhea" id="RHEA-COMP:14737"/>
        <dbReference type="Rhea" id="RHEA-COMP:14739"/>
        <dbReference type="ChEBI" id="CHEBI:29917"/>
        <dbReference type="ChEBI" id="CHEBI:35235"/>
        <dbReference type="ChEBI" id="CHEBI:57972"/>
        <dbReference type="ChEBI" id="CHEBI:64428"/>
        <dbReference type="EC" id="2.8.1.7"/>
    </reaction>
</comment>
<evidence type="ECO:0000256" key="7">
    <source>
        <dbReference type="ARBA" id="ARBA00023239"/>
    </source>
</evidence>